<reference evidence="1" key="1">
    <citation type="journal article" date="2020" name="Microb. Genom.">
        <title>Genetic diversity of clinical and environmental Mucorales isolates obtained from an investigation of mucormycosis cases among solid organ transplant recipients.</title>
        <authorList>
            <person name="Nguyen M.H."/>
            <person name="Kaul D."/>
            <person name="Muto C."/>
            <person name="Cheng S.J."/>
            <person name="Richter R.A."/>
            <person name="Bruno V.M."/>
            <person name="Liu G."/>
            <person name="Beyhan S."/>
            <person name="Sundermann A.J."/>
            <person name="Mounaud S."/>
            <person name="Pasculle A.W."/>
            <person name="Nierman W.C."/>
            <person name="Driscoll E."/>
            <person name="Cumbie R."/>
            <person name="Clancy C.J."/>
            <person name="Dupont C.L."/>
        </authorList>
    </citation>
    <scope>NUCLEOTIDE SEQUENCE</scope>
    <source>
        <strain evidence="1">GL11</strain>
    </source>
</reference>
<name>A0A9P7BT55_RHIOR</name>
<evidence type="ECO:0000313" key="2">
    <source>
        <dbReference type="Proteomes" id="UP000716291"/>
    </source>
</evidence>
<comment type="caution">
    <text evidence="1">The sequence shown here is derived from an EMBL/GenBank/DDBJ whole genome shotgun (WGS) entry which is preliminary data.</text>
</comment>
<sequence length="317" mass="36918">MDAIPRQFQLSEPNPIEYLLLPIPAILSKSTAPSQFKLPQKLKSAKVEELFHYHPESHYLSQKDIADVDPSLKVVSGKLYNTLECQLVRIEDFFHECFFLTNLSLSSPTHLAHIRTNQLNFHSINTCLDLGVPIAADGICTTTNQFRMAVQFTFAPSPINSNLWKQFWELALAFVQQNIIYRIIYKKIPHKQLLHRIHPSQHLNGFCAICNDQPDSTAHFFTCPQSPVFWDKPIQEYLWPTKIVSITASIYSLNFSSLRPNTTYQETSSTAIIIIVLSEIWKAHWRYIFDSQPLSFWHYSYQHKVCYHQKNQQRFLF</sequence>
<dbReference type="OrthoDB" id="2273311at2759"/>
<dbReference type="Proteomes" id="UP000716291">
    <property type="component" value="Unassembled WGS sequence"/>
</dbReference>
<gene>
    <name evidence="1" type="ORF">G6F64_005698</name>
</gene>
<evidence type="ECO:0000313" key="1">
    <source>
        <dbReference type="EMBL" id="KAG1308904.1"/>
    </source>
</evidence>
<accession>A0A9P7BT55</accession>
<dbReference type="AlphaFoldDB" id="A0A9P7BT55"/>
<organism evidence="1 2">
    <name type="scientific">Rhizopus oryzae</name>
    <name type="common">Mucormycosis agent</name>
    <name type="synonym">Rhizopus arrhizus var. delemar</name>
    <dbReference type="NCBI Taxonomy" id="64495"/>
    <lineage>
        <taxon>Eukaryota</taxon>
        <taxon>Fungi</taxon>
        <taxon>Fungi incertae sedis</taxon>
        <taxon>Mucoromycota</taxon>
        <taxon>Mucoromycotina</taxon>
        <taxon>Mucoromycetes</taxon>
        <taxon>Mucorales</taxon>
        <taxon>Mucorineae</taxon>
        <taxon>Rhizopodaceae</taxon>
        <taxon>Rhizopus</taxon>
    </lineage>
</organism>
<dbReference type="EMBL" id="JAANQT010000712">
    <property type="protein sequence ID" value="KAG1308904.1"/>
    <property type="molecule type" value="Genomic_DNA"/>
</dbReference>
<evidence type="ECO:0008006" key="3">
    <source>
        <dbReference type="Google" id="ProtNLM"/>
    </source>
</evidence>
<keyword evidence="2" id="KW-1185">Reference proteome</keyword>
<proteinExistence type="predicted"/>
<protein>
    <recommendedName>
        <fullName evidence="3">Reverse transcriptase zinc-binding domain-containing protein</fullName>
    </recommendedName>
</protein>